<dbReference type="EMBL" id="JAJFAZ020000004">
    <property type="protein sequence ID" value="KAI5332254.1"/>
    <property type="molecule type" value="Genomic_DNA"/>
</dbReference>
<dbReference type="InterPro" id="IPR000595">
    <property type="entry name" value="cNMP-bd_dom"/>
</dbReference>
<evidence type="ECO:0000313" key="4">
    <source>
        <dbReference type="EMBL" id="KAI5332254.1"/>
    </source>
</evidence>
<keyword evidence="5" id="KW-1185">Reference proteome</keyword>
<dbReference type="GO" id="GO:0034220">
    <property type="term" value="P:monoatomic ion transmembrane transport"/>
    <property type="evidence" value="ECO:0007669"/>
    <property type="project" value="UniProtKB-KW"/>
</dbReference>
<proteinExistence type="predicted"/>
<keyword evidence="1" id="KW-0406">Ion transport</keyword>
<dbReference type="GO" id="GO:0016020">
    <property type="term" value="C:membrane"/>
    <property type="evidence" value="ECO:0007669"/>
    <property type="project" value="UniProtKB-SubCell"/>
</dbReference>
<dbReference type="PANTHER" id="PTHR45651:SF68">
    <property type="entry name" value="ION TRANSPORT DOMAIN-CONTAINING PROTEIN"/>
    <property type="match status" value="1"/>
</dbReference>
<dbReference type="PANTHER" id="PTHR45651">
    <property type="entry name" value="CYCLIC NUCLEOTIDE-GATED ION CHANNEL 15-RELATED-RELATED"/>
    <property type="match status" value="1"/>
</dbReference>
<dbReference type="Proteomes" id="UP001054821">
    <property type="component" value="Chromosome 4"/>
</dbReference>
<protein>
    <recommendedName>
        <fullName evidence="3">Cyclic nucleotide-binding domain-containing protein</fullName>
    </recommendedName>
</protein>
<keyword evidence="2" id="KW-0407">Ion channel</keyword>
<dbReference type="PROSITE" id="PS50042">
    <property type="entry name" value="CNMP_BINDING_3"/>
    <property type="match status" value="1"/>
</dbReference>
<accession>A0AAD4VXH7</accession>
<organism evidence="4 5">
    <name type="scientific">Prunus dulcis</name>
    <name type="common">Almond</name>
    <name type="synonym">Amygdalus dulcis</name>
    <dbReference type="NCBI Taxonomy" id="3755"/>
    <lineage>
        <taxon>Eukaryota</taxon>
        <taxon>Viridiplantae</taxon>
        <taxon>Streptophyta</taxon>
        <taxon>Embryophyta</taxon>
        <taxon>Tracheophyta</taxon>
        <taxon>Spermatophyta</taxon>
        <taxon>Magnoliopsida</taxon>
        <taxon>eudicotyledons</taxon>
        <taxon>Gunneridae</taxon>
        <taxon>Pentapetalae</taxon>
        <taxon>rosids</taxon>
        <taxon>fabids</taxon>
        <taxon>Rosales</taxon>
        <taxon>Rosaceae</taxon>
        <taxon>Amygdaloideae</taxon>
        <taxon>Amygdaleae</taxon>
        <taxon>Prunus</taxon>
    </lineage>
</organism>
<evidence type="ECO:0000256" key="1">
    <source>
        <dbReference type="ARBA" id="ARBA00023286"/>
    </source>
</evidence>
<evidence type="ECO:0000313" key="5">
    <source>
        <dbReference type="Proteomes" id="UP001054821"/>
    </source>
</evidence>
<evidence type="ECO:0000259" key="3">
    <source>
        <dbReference type="PROSITE" id="PS50042"/>
    </source>
</evidence>
<feature type="domain" description="Cyclic nucleotide-binding" evidence="3">
    <location>
        <begin position="22"/>
        <end position="65"/>
    </location>
</feature>
<dbReference type="InterPro" id="IPR014710">
    <property type="entry name" value="RmlC-like_jellyroll"/>
</dbReference>
<keyword evidence="1" id="KW-1071">Ligand-gated ion channel</keyword>
<dbReference type="AlphaFoldDB" id="A0AAD4VXH7"/>
<dbReference type="SUPFAM" id="SSF51206">
    <property type="entry name" value="cAMP-binding domain-like"/>
    <property type="match status" value="1"/>
</dbReference>
<name>A0AAD4VXH7_PRUDU</name>
<dbReference type="Gene3D" id="2.60.120.10">
    <property type="entry name" value="Jelly Rolls"/>
    <property type="match status" value="1"/>
</dbReference>
<gene>
    <name evidence="4" type="ORF">L3X38_022383</name>
</gene>
<evidence type="ECO:0000256" key="2">
    <source>
        <dbReference type="ARBA" id="ARBA00023303"/>
    </source>
</evidence>
<sequence length="128" mass="14338">MAADAKLASQHVSMNTLKKVPMLQYMDPKVREMVCGYLKPVTYHENSYIVQEGEQLHFMLIITEGIIWTWTPTSTTCSSSKTNADPDGISKILTLILVMIGGGEVHHASLNRRNSWVFSHILTNSSML</sequence>
<keyword evidence="1" id="KW-0813">Transport</keyword>
<dbReference type="InterPro" id="IPR018490">
    <property type="entry name" value="cNMP-bd_dom_sf"/>
</dbReference>
<reference evidence="4 5" key="1">
    <citation type="journal article" date="2022" name="G3 (Bethesda)">
        <title>Whole-genome sequence and methylome profiling of the almond [Prunus dulcis (Mill.) D.A. Webb] cultivar 'Nonpareil'.</title>
        <authorList>
            <person name="D'Amico-Willman K.M."/>
            <person name="Ouma W.Z."/>
            <person name="Meulia T."/>
            <person name="Sideli G.M."/>
            <person name="Gradziel T.M."/>
            <person name="Fresnedo-Ramirez J."/>
        </authorList>
    </citation>
    <scope>NUCLEOTIDE SEQUENCE [LARGE SCALE GENOMIC DNA]</scope>
    <source>
        <strain evidence="4">Clone GOH B32 T37-40</strain>
    </source>
</reference>
<comment type="caution">
    <text evidence="4">The sequence shown here is derived from an EMBL/GenBank/DDBJ whole genome shotgun (WGS) entry which is preliminary data.</text>
</comment>